<feature type="repeat" description="WD" evidence="3">
    <location>
        <begin position="556"/>
        <end position="588"/>
    </location>
</feature>
<dbReference type="Pfam" id="PF00400">
    <property type="entry name" value="WD40"/>
    <property type="match status" value="10"/>
</dbReference>
<feature type="repeat" description="WD" evidence="3">
    <location>
        <begin position="827"/>
        <end position="857"/>
    </location>
</feature>
<feature type="repeat" description="WD" evidence="3">
    <location>
        <begin position="646"/>
        <end position="679"/>
    </location>
</feature>
<dbReference type="InterPro" id="IPR001680">
    <property type="entry name" value="WD40_rpt"/>
</dbReference>
<dbReference type="SMART" id="SM00320">
    <property type="entry name" value="WD40"/>
    <property type="match status" value="14"/>
</dbReference>
<dbReference type="InterPro" id="IPR015943">
    <property type="entry name" value="WD40/YVTN_repeat-like_dom_sf"/>
</dbReference>
<dbReference type="CDD" id="cd00200">
    <property type="entry name" value="WD40"/>
    <property type="match status" value="1"/>
</dbReference>
<dbReference type="InterPro" id="IPR020472">
    <property type="entry name" value="WD40_PAC1"/>
</dbReference>
<dbReference type="InterPro" id="IPR019775">
    <property type="entry name" value="WD40_repeat_CS"/>
</dbReference>
<keyword evidence="2" id="KW-0677">Repeat</keyword>
<feature type="repeat" description="WD" evidence="3">
    <location>
        <begin position="1131"/>
        <end position="1171"/>
    </location>
</feature>
<dbReference type="InterPro" id="IPR049052">
    <property type="entry name" value="nSTAND1"/>
</dbReference>
<gene>
    <name evidence="5" type="ORF">FKR81_23395</name>
</gene>
<feature type="repeat" description="WD" evidence="3">
    <location>
        <begin position="1086"/>
        <end position="1120"/>
    </location>
</feature>
<accession>A0A563EQ10</accession>
<keyword evidence="1 3" id="KW-0853">WD repeat</keyword>
<keyword evidence="6" id="KW-1185">Reference proteome</keyword>
<evidence type="ECO:0000256" key="3">
    <source>
        <dbReference type="PROSITE-ProRule" id="PRU00221"/>
    </source>
</evidence>
<evidence type="ECO:0000313" key="6">
    <source>
        <dbReference type="Proteomes" id="UP000316639"/>
    </source>
</evidence>
<dbReference type="InterPro" id="IPR027417">
    <property type="entry name" value="P-loop_NTPase"/>
</dbReference>
<dbReference type="Pfam" id="PF20703">
    <property type="entry name" value="nSTAND1"/>
    <property type="match status" value="1"/>
</dbReference>
<sequence length="1198" mass="129890">MPRPERPVDPFAGPVEQFAFDLRKLREKAGSPGYRELGKVAHYSASTLADAARGAKLPTLAVTLAFVRACGGNENEWRDRWQELNDTTAPEPIDAPYVGLSPFSEADADRFHGRERLLVKLNEKVAAHRFVLVTGASGSGKSSLLRAGLLASDDRPHKLITPGATPLAHDLGDVELLVVDQFEELFTLCPDQTVRTAFIRALLDSPAQVVVGLRADFYGHCAQHPELVDALEDAQVLVGPMTTDELRSAITQPAIAAGCTLETALVARLIADATGEPGVLPHVSHALLETWSRRRGTTLTLASYHESGGITRAIAQTAEKVYTGLDPDQQHQARQVLLRLTSPGDGTEDTKRRAGKAELGAPGVVEQLAAARLLTLDEDTVEISHEAVIRSWPRLRDWISEDREGLRVHRKLTAAAADWEAHDRDPGALYRGVPLSLATERAARTDLNPQEQAFLDASTAAEQRGTRKLRRLVALLSVLLLVAAVATGFAIHAQRTATEQGTVALVQKAIAEANAMQDTNPALAAQLRLAAYRLSPRPEARDSLLSTFAAPYATRIAAHSDATSEAEFTPDDKTMVTAGRDNILIFWDTTDTHRPVELSRLGPFTDYVHDLKFFNNGKSLVTAGRDGTARLWDTSDPRHPTELGRVTGHAPILLTVAVTPDARVLVTGGEDKTIKLWDITDLRSPKPLSILTGHEHPVHGVTISPDGTLLASASLDGTARLWDIAKPAEPQHLFTITEPDERAVQAVGFSPDGKLLATAGNNRTAKIWDITAPRAAKLLSTITDHTSLIHDLQFSPDGRHLATGSEDKTIRLWDITDPAKPVRYKEFRGHADIIWSLRFNHDGSMLVTTSDDRTVRIEHLREQPLIAHLDTIWGVEYDTAGRFVATAGEDRTARLWRPDGPHLRPLATLNHPMPVGVVLLNRRGDVLLTSDFGGTAKLWDTTDPAHPRELATLPRGQIWTGGGAFSHDGRTLLAIDAAGSARLLDVSDPRNPAEVGVLKLAPASSVAWGSFSGDDRTVAAVVGSREIQLFDISDRAHPEELPSIKESSNVLSAEFSGSTLAVSGTDSTASLWSLADQHKPSRLSTLTGRSGPATRLAFSVDGHQLATAGSDQTVDVWDIQDPAKPVEIATMTGHTDHVWDLAFGPDGSLLSASADHTVRRWDVDVDRVARRVCETAAPVMSKAEWDRYFAGVSYQPPC</sequence>
<feature type="domain" description="Novel STAND NTPase 1" evidence="4">
    <location>
        <begin position="96"/>
        <end position="426"/>
    </location>
</feature>
<organism evidence="5 6">
    <name type="scientific">Lentzea tibetensis</name>
    <dbReference type="NCBI Taxonomy" id="2591470"/>
    <lineage>
        <taxon>Bacteria</taxon>
        <taxon>Bacillati</taxon>
        <taxon>Actinomycetota</taxon>
        <taxon>Actinomycetes</taxon>
        <taxon>Pseudonocardiales</taxon>
        <taxon>Pseudonocardiaceae</taxon>
        <taxon>Lentzea</taxon>
    </lineage>
</organism>
<evidence type="ECO:0000259" key="4">
    <source>
        <dbReference type="Pfam" id="PF20703"/>
    </source>
</evidence>
<comment type="caution">
    <text evidence="5">The sequence shown here is derived from an EMBL/GenBank/DDBJ whole genome shotgun (WGS) entry which is preliminary data.</text>
</comment>
<dbReference type="PROSITE" id="PS50294">
    <property type="entry name" value="WD_REPEATS_REGION"/>
    <property type="match status" value="10"/>
</dbReference>
<dbReference type="RefSeq" id="WP_146354384.1">
    <property type="nucleotide sequence ID" value="NZ_VOBR01000015.1"/>
</dbReference>
<reference evidence="5 6" key="1">
    <citation type="submission" date="2019-07" db="EMBL/GenBank/DDBJ databases">
        <title>Lentzea xizangensis sp. nov., isolated from Qinghai-Tibetan Plateau Soils.</title>
        <authorList>
            <person name="Huang J."/>
        </authorList>
    </citation>
    <scope>NUCLEOTIDE SEQUENCE [LARGE SCALE GENOMIC DNA]</scope>
    <source>
        <strain evidence="5 6">FXJ1.1311</strain>
    </source>
</reference>
<dbReference type="Gene3D" id="2.130.10.10">
    <property type="entry name" value="YVTN repeat-like/Quinoprotein amine dehydrogenase"/>
    <property type="match status" value="4"/>
</dbReference>
<dbReference type="SUPFAM" id="SSF50978">
    <property type="entry name" value="WD40 repeat-like"/>
    <property type="match status" value="1"/>
</dbReference>
<dbReference type="SUPFAM" id="SSF82171">
    <property type="entry name" value="DPP6 N-terminal domain-like"/>
    <property type="match status" value="1"/>
</dbReference>
<dbReference type="PANTHER" id="PTHR19848">
    <property type="entry name" value="WD40 REPEAT PROTEIN"/>
    <property type="match status" value="1"/>
</dbReference>
<protein>
    <recommendedName>
        <fullName evidence="4">Novel STAND NTPase 1 domain-containing protein</fullName>
    </recommendedName>
</protein>
<dbReference type="InterPro" id="IPR036322">
    <property type="entry name" value="WD40_repeat_dom_sf"/>
</dbReference>
<feature type="repeat" description="WD" evidence="3">
    <location>
        <begin position="865"/>
        <end position="896"/>
    </location>
</feature>
<feature type="repeat" description="WD" evidence="3">
    <location>
        <begin position="737"/>
        <end position="778"/>
    </location>
</feature>
<dbReference type="EMBL" id="VOBR01000015">
    <property type="protein sequence ID" value="TWP49494.1"/>
    <property type="molecule type" value="Genomic_DNA"/>
</dbReference>
<evidence type="ECO:0000256" key="2">
    <source>
        <dbReference type="ARBA" id="ARBA00022737"/>
    </source>
</evidence>
<proteinExistence type="predicted"/>
<dbReference type="PROSITE" id="PS00678">
    <property type="entry name" value="WD_REPEATS_1"/>
    <property type="match status" value="4"/>
</dbReference>
<dbReference type="SUPFAM" id="SSF52540">
    <property type="entry name" value="P-loop containing nucleoside triphosphate hydrolases"/>
    <property type="match status" value="1"/>
</dbReference>
<dbReference type="PROSITE" id="PS50082">
    <property type="entry name" value="WD_REPEATS_2"/>
    <property type="match status" value="10"/>
</dbReference>
<evidence type="ECO:0000256" key="1">
    <source>
        <dbReference type="ARBA" id="ARBA00022574"/>
    </source>
</evidence>
<evidence type="ECO:0000313" key="5">
    <source>
        <dbReference type="EMBL" id="TWP49494.1"/>
    </source>
</evidence>
<feature type="repeat" description="WD" evidence="3">
    <location>
        <begin position="782"/>
        <end position="815"/>
    </location>
</feature>
<name>A0A563EQ10_9PSEU</name>
<dbReference type="PRINTS" id="PR00320">
    <property type="entry name" value="GPROTEINBRPT"/>
</dbReference>
<dbReference type="Gene3D" id="3.40.50.300">
    <property type="entry name" value="P-loop containing nucleotide triphosphate hydrolases"/>
    <property type="match status" value="1"/>
</dbReference>
<dbReference type="AlphaFoldDB" id="A0A563EQ10"/>
<dbReference type="OrthoDB" id="192618at2"/>
<dbReference type="Proteomes" id="UP000316639">
    <property type="component" value="Unassembled WGS sequence"/>
</dbReference>
<feature type="repeat" description="WD" evidence="3">
    <location>
        <begin position="691"/>
        <end position="724"/>
    </location>
</feature>
<feature type="repeat" description="WD" evidence="3">
    <location>
        <begin position="601"/>
        <end position="642"/>
    </location>
</feature>
<dbReference type="PANTHER" id="PTHR19848:SF8">
    <property type="entry name" value="F-BOX AND WD REPEAT DOMAIN CONTAINING 7"/>
    <property type="match status" value="1"/>
</dbReference>